<sequence>MTMPKHWELHRPILEHIQDDGEYTTKDIRVFVINHFSLTESEATEMLPSGRQARLVNRILWAKQYLKKAGLIEKSRNYFKITALGKEAIKDGPQILDNDYLMKYDSFKAFVNGSNDKDKHREKTDNEFSSTDNPDDTFEQAFQEINDSLAETILEEVMKISPVKFEQMVIDLLSKMGYGAFENAGKVTNVSNDEGIDGIIREDKLGFSLIYVQAKRWEVNKVVGRPEIQAFVGAISGKDGRGLFVTTARFSKQAIDFANQRHIILIDGMRLAKLMIEHNFGVTTKQVFEIKALDTDLFNEYQDE</sequence>
<dbReference type="Pfam" id="PF14338">
    <property type="entry name" value="Mrr_N"/>
    <property type="match status" value="1"/>
</dbReference>
<keyword evidence="4" id="KW-0540">Nuclease</keyword>
<feature type="domain" description="Restriction system protein Mrr-like N-terminal" evidence="3">
    <location>
        <begin position="9"/>
        <end position="90"/>
    </location>
</feature>
<accession>A0A5D6W4W7</accession>
<dbReference type="InterPro" id="IPR011335">
    <property type="entry name" value="Restrct_endonuc-II-like"/>
</dbReference>
<feature type="compositionally biased region" description="Basic and acidic residues" evidence="1">
    <location>
        <begin position="115"/>
        <end position="126"/>
    </location>
</feature>
<name>A0A5D6W4W7_9FIRM</name>
<evidence type="ECO:0000259" key="2">
    <source>
        <dbReference type="Pfam" id="PF04471"/>
    </source>
</evidence>
<dbReference type="PANTHER" id="PTHR30015">
    <property type="entry name" value="MRR RESTRICTION SYSTEM PROTEIN"/>
    <property type="match status" value="1"/>
</dbReference>
<keyword evidence="4" id="KW-0255">Endonuclease</keyword>
<dbReference type="GO" id="GO:0015666">
    <property type="term" value="F:restriction endodeoxyribonuclease activity"/>
    <property type="evidence" value="ECO:0007669"/>
    <property type="project" value="TreeGrafter"/>
</dbReference>
<proteinExistence type="predicted"/>
<evidence type="ECO:0000256" key="1">
    <source>
        <dbReference type="SAM" id="MobiDB-lite"/>
    </source>
</evidence>
<dbReference type="RefSeq" id="WP_149171351.1">
    <property type="nucleotide sequence ID" value="NZ_VTOY01000004.1"/>
</dbReference>
<dbReference type="InterPro" id="IPR025745">
    <property type="entry name" value="Mrr-like_N_dom"/>
</dbReference>
<dbReference type="EMBL" id="VTOY01000004">
    <property type="protein sequence ID" value="TYZ22957.1"/>
    <property type="molecule type" value="Genomic_DNA"/>
</dbReference>
<dbReference type="Gene3D" id="3.40.1350.10">
    <property type="match status" value="1"/>
</dbReference>
<dbReference type="OrthoDB" id="9803736at2"/>
<evidence type="ECO:0000259" key="3">
    <source>
        <dbReference type="Pfam" id="PF14338"/>
    </source>
</evidence>
<dbReference type="InterPro" id="IPR011856">
    <property type="entry name" value="tRNA_endonuc-like_dom_sf"/>
</dbReference>
<reference evidence="4 5" key="1">
    <citation type="submission" date="2019-08" db="EMBL/GenBank/DDBJ databases">
        <title>Selenomonas sp. mPRGC5 and Selenomonas sp. mPRGC8 isolated from ruminal fluid of dairy goat (Capra hircus).</title>
        <authorList>
            <person name="Poothong S."/>
            <person name="Nuengjamnong C."/>
            <person name="Tanasupawat S."/>
        </authorList>
    </citation>
    <scope>NUCLEOTIDE SEQUENCE [LARGE SCALE GENOMIC DNA]</scope>
    <source>
        <strain evidence="5">mPRGC5</strain>
    </source>
</reference>
<dbReference type="AlphaFoldDB" id="A0A5D6W4W7"/>
<feature type="region of interest" description="Disordered" evidence="1">
    <location>
        <begin position="115"/>
        <end position="136"/>
    </location>
</feature>
<dbReference type="InterPro" id="IPR007560">
    <property type="entry name" value="Restrct_endonuc_IV_Mrr"/>
</dbReference>
<comment type="caution">
    <text evidence="4">The sequence shown here is derived from an EMBL/GenBank/DDBJ whole genome shotgun (WGS) entry which is preliminary data.</text>
</comment>
<keyword evidence="5" id="KW-1185">Reference proteome</keyword>
<dbReference type="PANTHER" id="PTHR30015:SF7">
    <property type="entry name" value="TYPE IV METHYL-DIRECTED RESTRICTION ENZYME ECOKMRR"/>
    <property type="match status" value="1"/>
</dbReference>
<dbReference type="Proteomes" id="UP000323646">
    <property type="component" value="Unassembled WGS sequence"/>
</dbReference>
<dbReference type="InterPro" id="IPR052906">
    <property type="entry name" value="Type_IV_Methyl-Rstrct_Enzyme"/>
</dbReference>
<keyword evidence="4" id="KW-0378">Hydrolase</keyword>
<feature type="domain" description="Restriction endonuclease type IV Mrr" evidence="2">
    <location>
        <begin position="159"/>
        <end position="275"/>
    </location>
</feature>
<organism evidence="4 5">
    <name type="scientific">Selenomonas ruminis</name>
    <dbReference type="NCBI Taxonomy" id="2593411"/>
    <lineage>
        <taxon>Bacteria</taxon>
        <taxon>Bacillati</taxon>
        <taxon>Bacillota</taxon>
        <taxon>Negativicutes</taxon>
        <taxon>Selenomonadales</taxon>
        <taxon>Selenomonadaceae</taxon>
        <taxon>Selenomonas</taxon>
    </lineage>
</organism>
<evidence type="ECO:0000313" key="4">
    <source>
        <dbReference type="EMBL" id="TYZ22957.1"/>
    </source>
</evidence>
<dbReference type="SUPFAM" id="SSF52980">
    <property type="entry name" value="Restriction endonuclease-like"/>
    <property type="match status" value="1"/>
</dbReference>
<dbReference type="Pfam" id="PF04471">
    <property type="entry name" value="Mrr_cat"/>
    <property type="match status" value="1"/>
</dbReference>
<evidence type="ECO:0000313" key="5">
    <source>
        <dbReference type="Proteomes" id="UP000323646"/>
    </source>
</evidence>
<dbReference type="GO" id="GO:0003677">
    <property type="term" value="F:DNA binding"/>
    <property type="evidence" value="ECO:0007669"/>
    <property type="project" value="InterPro"/>
</dbReference>
<dbReference type="GO" id="GO:0009307">
    <property type="term" value="P:DNA restriction-modification system"/>
    <property type="evidence" value="ECO:0007669"/>
    <property type="project" value="InterPro"/>
</dbReference>
<protein>
    <submittedName>
        <fullName evidence="4">Restriction endonuclease</fullName>
    </submittedName>
</protein>
<gene>
    <name evidence="4" type="ORF">FZ040_06990</name>
</gene>